<evidence type="ECO:0000259" key="4">
    <source>
        <dbReference type="Pfam" id="PF07992"/>
    </source>
</evidence>
<dbReference type="InterPro" id="IPR050097">
    <property type="entry name" value="Ferredoxin-NADP_redctase_2"/>
</dbReference>
<evidence type="ECO:0000256" key="1">
    <source>
        <dbReference type="ARBA" id="ARBA00022630"/>
    </source>
</evidence>
<dbReference type="PRINTS" id="PR00469">
    <property type="entry name" value="PNDRDTASEII"/>
</dbReference>
<dbReference type="Gene3D" id="3.50.50.60">
    <property type="entry name" value="FAD/NAD(P)-binding domain"/>
    <property type="match status" value="2"/>
</dbReference>
<sequence length="310" mass="32098">MTKTWDCIIVGGGAAGLSAALVLGRARRRTLLLDAGGQSNRPAHGIGGLLGADGRPPADYYAAGRAELAAYPAVELRDGEVVRGERIAAGDGRFTLELADGTRESARRVLLATGMDYRYPQLDGIAERWGRSVFHCPFCHGWEVRERPLAVLDRGAGAVHRATLLRAWSDDVTVLANGPAELSDEEAALLRAAGVTVDERPVAGLVGPGEELTAVRFADGAERPCGGLLVPVTLHQRSPLAEQLGAATHAANPLTADAVEVDAQYNATVPGLHSAGDAAGVMPSVANAVAAGNFAAAMLVAGLMADRFSG</sequence>
<proteinExistence type="predicted"/>
<dbReference type="InterPro" id="IPR023753">
    <property type="entry name" value="FAD/NAD-binding_dom"/>
</dbReference>
<protein>
    <submittedName>
        <fullName evidence="5">NAD(P)/FAD-dependent oxidoreductase</fullName>
    </submittedName>
</protein>
<reference evidence="6" key="1">
    <citation type="submission" date="2023-07" db="EMBL/GenBank/DDBJ databases">
        <title>Conexibacter stalactiti sp. nov., isolated from stalactites in a lava cave and emended description of the genus Conexibacter.</title>
        <authorList>
            <person name="Lee S.D."/>
        </authorList>
    </citation>
    <scope>NUCLEOTIDE SEQUENCE [LARGE SCALE GENOMIC DNA]</scope>
    <source>
        <strain evidence="6">KCTC 39840</strain>
    </source>
</reference>
<feature type="domain" description="FAD/NAD(P)-binding" evidence="4">
    <location>
        <begin position="6"/>
        <end position="292"/>
    </location>
</feature>
<comment type="caution">
    <text evidence="5">The sequence shown here is derived from an EMBL/GenBank/DDBJ whole genome shotgun (WGS) entry which is preliminary data.</text>
</comment>
<dbReference type="InterPro" id="IPR036188">
    <property type="entry name" value="FAD/NAD-bd_sf"/>
</dbReference>
<organism evidence="5 6">
    <name type="scientific">Conexibacter stalactiti</name>
    <dbReference type="NCBI Taxonomy" id="1940611"/>
    <lineage>
        <taxon>Bacteria</taxon>
        <taxon>Bacillati</taxon>
        <taxon>Actinomycetota</taxon>
        <taxon>Thermoleophilia</taxon>
        <taxon>Solirubrobacterales</taxon>
        <taxon>Conexibacteraceae</taxon>
        <taxon>Conexibacter</taxon>
    </lineage>
</organism>
<dbReference type="PRINTS" id="PR00368">
    <property type="entry name" value="FADPNR"/>
</dbReference>
<evidence type="ECO:0000256" key="3">
    <source>
        <dbReference type="ARBA" id="ARBA00048132"/>
    </source>
</evidence>
<comment type="catalytic activity">
    <reaction evidence="3">
        <text>[thioredoxin]-dithiol + NADP(+) = [thioredoxin]-disulfide + NADPH + H(+)</text>
        <dbReference type="Rhea" id="RHEA:20345"/>
        <dbReference type="Rhea" id="RHEA-COMP:10698"/>
        <dbReference type="Rhea" id="RHEA-COMP:10700"/>
        <dbReference type="ChEBI" id="CHEBI:15378"/>
        <dbReference type="ChEBI" id="CHEBI:29950"/>
        <dbReference type="ChEBI" id="CHEBI:50058"/>
        <dbReference type="ChEBI" id="CHEBI:57783"/>
        <dbReference type="ChEBI" id="CHEBI:58349"/>
        <dbReference type="EC" id="1.8.1.9"/>
    </reaction>
</comment>
<keyword evidence="6" id="KW-1185">Reference proteome</keyword>
<keyword evidence="2" id="KW-0560">Oxidoreductase</keyword>
<name>A0ABU4HVI9_9ACTN</name>
<dbReference type="Pfam" id="PF07992">
    <property type="entry name" value="Pyr_redox_2"/>
    <property type="match status" value="1"/>
</dbReference>
<dbReference type="PANTHER" id="PTHR48105">
    <property type="entry name" value="THIOREDOXIN REDUCTASE 1-RELATED-RELATED"/>
    <property type="match status" value="1"/>
</dbReference>
<dbReference type="EMBL" id="JAWSTH010000079">
    <property type="protein sequence ID" value="MDW5597238.1"/>
    <property type="molecule type" value="Genomic_DNA"/>
</dbReference>
<dbReference type="SUPFAM" id="SSF51905">
    <property type="entry name" value="FAD/NAD(P)-binding domain"/>
    <property type="match status" value="1"/>
</dbReference>
<keyword evidence="1" id="KW-0285">Flavoprotein</keyword>
<dbReference type="RefSeq" id="WP_318599702.1">
    <property type="nucleotide sequence ID" value="NZ_JAWSTH010000079.1"/>
</dbReference>
<evidence type="ECO:0000256" key="2">
    <source>
        <dbReference type="ARBA" id="ARBA00023002"/>
    </source>
</evidence>
<gene>
    <name evidence="5" type="ORF">R7226_23020</name>
</gene>
<evidence type="ECO:0000313" key="6">
    <source>
        <dbReference type="Proteomes" id="UP001284601"/>
    </source>
</evidence>
<dbReference type="Proteomes" id="UP001284601">
    <property type="component" value="Unassembled WGS sequence"/>
</dbReference>
<evidence type="ECO:0000313" key="5">
    <source>
        <dbReference type="EMBL" id="MDW5597238.1"/>
    </source>
</evidence>
<accession>A0ABU4HVI9</accession>